<protein>
    <submittedName>
        <fullName evidence="2">Uncharacterized protein</fullName>
    </submittedName>
</protein>
<evidence type="ECO:0000256" key="1">
    <source>
        <dbReference type="SAM" id="SignalP"/>
    </source>
</evidence>
<keyword evidence="1" id="KW-0732">Signal</keyword>
<name>A0ABR6Q4R1_9FLAO</name>
<accession>A0ABR6Q4R1</accession>
<dbReference type="EMBL" id="JACHKS010000003">
    <property type="protein sequence ID" value="MBB6332950.1"/>
    <property type="molecule type" value="Genomic_DNA"/>
</dbReference>
<feature type="chain" id="PRO_5047130061" evidence="1">
    <location>
        <begin position="20"/>
        <end position="248"/>
    </location>
</feature>
<comment type="caution">
    <text evidence="2">The sequence shown here is derived from an EMBL/GenBank/DDBJ whole genome shotgun (WGS) entry which is preliminary data.</text>
</comment>
<feature type="signal peptide" evidence="1">
    <location>
        <begin position="1"/>
        <end position="19"/>
    </location>
</feature>
<gene>
    <name evidence="2" type="ORF">HNP24_003953</name>
</gene>
<evidence type="ECO:0000313" key="3">
    <source>
        <dbReference type="Proteomes" id="UP000587367"/>
    </source>
</evidence>
<sequence>MKKLFLALIALTFSTSAVLYSCGEDTTENPATQLEQKQRSEKSAARQSGQDDFVTIKETTDLLSETIMNFGAKELIKNDNTYTFSTSKDLYLLGMRDNLKNYSFDYIDNTLSFSKDESYQIYSIDNTFYVETPYFKGLLEDVDQKNLNEDRKLNVLMIFLGEVTSDPVLNKTKFDDYSSRIAGGGCSFFNTVYNVGVGMNAAAAQANLLHNIISDVNDGDLKGCRSLGLSESTSLGVVHYATQAWCCP</sequence>
<dbReference type="RefSeq" id="WP_184559559.1">
    <property type="nucleotide sequence ID" value="NZ_JACHKS010000003.1"/>
</dbReference>
<dbReference type="Proteomes" id="UP000587367">
    <property type="component" value="Unassembled WGS sequence"/>
</dbReference>
<organism evidence="2 3">
    <name type="scientific">Chryseobacterium sediminis</name>
    <dbReference type="NCBI Taxonomy" id="1679494"/>
    <lineage>
        <taxon>Bacteria</taxon>
        <taxon>Pseudomonadati</taxon>
        <taxon>Bacteroidota</taxon>
        <taxon>Flavobacteriia</taxon>
        <taxon>Flavobacteriales</taxon>
        <taxon>Weeksellaceae</taxon>
        <taxon>Chryseobacterium group</taxon>
        <taxon>Chryseobacterium</taxon>
    </lineage>
</organism>
<dbReference type="PROSITE" id="PS51257">
    <property type="entry name" value="PROKAR_LIPOPROTEIN"/>
    <property type="match status" value="1"/>
</dbReference>
<proteinExistence type="predicted"/>
<reference evidence="2 3" key="1">
    <citation type="submission" date="2020-08" db="EMBL/GenBank/DDBJ databases">
        <title>Functional genomics of gut bacteria from endangered species of beetles.</title>
        <authorList>
            <person name="Carlos-Shanley C."/>
        </authorList>
    </citation>
    <scope>NUCLEOTIDE SEQUENCE [LARGE SCALE GENOMIC DNA]</scope>
    <source>
        <strain evidence="2 3">S00068</strain>
    </source>
</reference>
<keyword evidence="3" id="KW-1185">Reference proteome</keyword>
<evidence type="ECO:0000313" key="2">
    <source>
        <dbReference type="EMBL" id="MBB6332950.1"/>
    </source>
</evidence>